<evidence type="ECO:0000313" key="1">
    <source>
        <dbReference type="EMBL" id="KAK1868534.1"/>
    </source>
</evidence>
<proteinExistence type="predicted"/>
<comment type="caution">
    <text evidence="1">The sequence shown here is derived from an EMBL/GenBank/DDBJ whole genome shotgun (WGS) entry which is preliminary data.</text>
</comment>
<dbReference type="EMBL" id="CM020620">
    <property type="protein sequence ID" value="KAK1868534.1"/>
    <property type="molecule type" value="Genomic_DNA"/>
</dbReference>
<gene>
    <name evidence="1" type="ORF">I4F81_011020</name>
</gene>
<organism evidence="1 2">
    <name type="scientific">Pyropia yezoensis</name>
    <name type="common">Susabi-nori</name>
    <name type="synonym">Porphyra yezoensis</name>
    <dbReference type="NCBI Taxonomy" id="2788"/>
    <lineage>
        <taxon>Eukaryota</taxon>
        <taxon>Rhodophyta</taxon>
        <taxon>Bangiophyceae</taxon>
        <taxon>Bangiales</taxon>
        <taxon>Bangiaceae</taxon>
        <taxon>Pyropia</taxon>
    </lineage>
</organism>
<dbReference type="Proteomes" id="UP000798662">
    <property type="component" value="Chromosome 3"/>
</dbReference>
<accession>A0ACC3CE41</accession>
<protein>
    <submittedName>
        <fullName evidence="1">Uncharacterized protein</fullName>
    </submittedName>
</protein>
<reference evidence="1" key="1">
    <citation type="submission" date="2019-11" db="EMBL/GenBank/DDBJ databases">
        <title>Nori genome reveals adaptations in red seaweeds to the harsh intertidal environment.</title>
        <authorList>
            <person name="Wang D."/>
            <person name="Mao Y."/>
        </authorList>
    </citation>
    <scope>NUCLEOTIDE SEQUENCE</scope>
    <source>
        <tissue evidence="1">Gametophyte</tissue>
    </source>
</reference>
<sequence>MEALRRCPAAVGQRLYLTLRQSREGSTDMPSPPFLVPIACHELLTAAGAAEALTTAAVRGTCCEAAREDAAAGGGGPAGVAAAHRTSPEGLADSNAFAALATAVMNCRCADATVAPLLLAALPAVCGRRGGQLRTAFGSARQEFLSVAELVWTRLMVAGATGLTEMPFSFDAILSPCGEQPAYAAAAAWAAALSDDPAVLRFLVGRVEEGVCPEDDRHYTARMFYRHKSLLLPLCCLVPRRLLDAAPDIMDVLVRKAQWLASPQFHTAGFEVGVSILYVLTLLRVLGAVDPPRLRRTAGLPRCLAATYATLVAPSSARALAAPAALVTVRLLVLAAPAAAAFAASPPALRLLVTLADGGTPLAFDAASLALHVATAGGAGGAPAAATAPLRAARPTWRRLAAAATLPHDAAVGTALLRLSDGDGGTAGQPLPPAGAAAPPPWAPRPFPPRVFFSVNYAFPPRRCWGCGAHTRPGPRAGRPLPHCSGCAVASYCSPPCAKASWAGRGGREPHKRTCRGWAAYAAAVGSHSLMSDVNGVVLDPLRGRKGVYAQVVEDLTGRPREWVWLLSVFRAVLPAPECAAAPDAVPAARYAPPPAGAPAPPTLRIIYAGHPPRVAEVALSSLRRGTHSADGVPRRGRVDTRG</sequence>
<name>A0ACC3CE41_PYRYE</name>
<keyword evidence="2" id="KW-1185">Reference proteome</keyword>
<evidence type="ECO:0000313" key="2">
    <source>
        <dbReference type="Proteomes" id="UP000798662"/>
    </source>
</evidence>